<keyword evidence="2" id="KW-1185">Reference proteome</keyword>
<evidence type="ECO:0000313" key="1">
    <source>
        <dbReference type="EMBL" id="GBM20176.1"/>
    </source>
</evidence>
<accession>A0A4Y2DVZ4</accession>
<protein>
    <submittedName>
        <fullName evidence="1">Uncharacterized protein</fullName>
    </submittedName>
</protein>
<name>A0A4Y2DVZ4_ARAVE</name>
<sequence length="97" mass="10882">MRPKVDIFSANGLNVHSFNSINDVPMNTGLRHGMTGEQELEEEGYGFYHPVVVLTSIIQRAVEEEGYGFYHLVVVLTTTIQRAVEEEGYGFYHGMTG</sequence>
<comment type="caution">
    <text evidence="1">The sequence shown here is derived from an EMBL/GenBank/DDBJ whole genome shotgun (WGS) entry which is preliminary data.</text>
</comment>
<reference evidence="1 2" key="1">
    <citation type="journal article" date="2019" name="Sci. Rep.">
        <title>Orb-weaving spider Araneus ventricosus genome elucidates the spidroin gene catalogue.</title>
        <authorList>
            <person name="Kono N."/>
            <person name="Nakamura H."/>
            <person name="Ohtoshi R."/>
            <person name="Moran D.A.P."/>
            <person name="Shinohara A."/>
            <person name="Yoshida Y."/>
            <person name="Fujiwara M."/>
            <person name="Mori M."/>
            <person name="Tomita M."/>
            <person name="Arakawa K."/>
        </authorList>
    </citation>
    <scope>NUCLEOTIDE SEQUENCE [LARGE SCALE GENOMIC DNA]</scope>
</reference>
<dbReference type="AlphaFoldDB" id="A0A4Y2DVZ4"/>
<gene>
    <name evidence="1" type="ORF">AVEN_5695_1</name>
</gene>
<proteinExistence type="predicted"/>
<dbReference type="EMBL" id="BGPR01000438">
    <property type="protein sequence ID" value="GBM20176.1"/>
    <property type="molecule type" value="Genomic_DNA"/>
</dbReference>
<dbReference type="Proteomes" id="UP000499080">
    <property type="component" value="Unassembled WGS sequence"/>
</dbReference>
<organism evidence="1 2">
    <name type="scientific">Araneus ventricosus</name>
    <name type="common">Orbweaver spider</name>
    <name type="synonym">Epeira ventricosa</name>
    <dbReference type="NCBI Taxonomy" id="182803"/>
    <lineage>
        <taxon>Eukaryota</taxon>
        <taxon>Metazoa</taxon>
        <taxon>Ecdysozoa</taxon>
        <taxon>Arthropoda</taxon>
        <taxon>Chelicerata</taxon>
        <taxon>Arachnida</taxon>
        <taxon>Araneae</taxon>
        <taxon>Araneomorphae</taxon>
        <taxon>Entelegynae</taxon>
        <taxon>Araneoidea</taxon>
        <taxon>Araneidae</taxon>
        <taxon>Araneus</taxon>
    </lineage>
</organism>
<evidence type="ECO:0000313" key="2">
    <source>
        <dbReference type="Proteomes" id="UP000499080"/>
    </source>
</evidence>